<organism evidence="2 3">
    <name type="scientific">Blyttiomyces helicus</name>
    <dbReference type="NCBI Taxonomy" id="388810"/>
    <lineage>
        <taxon>Eukaryota</taxon>
        <taxon>Fungi</taxon>
        <taxon>Fungi incertae sedis</taxon>
        <taxon>Chytridiomycota</taxon>
        <taxon>Chytridiomycota incertae sedis</taxon>
        <taxon>Chytridiomycetes</taxon>
        <taxon>Chytridiomycetes incertae sedis</taxon>
        <taxon>Blyttiomyces</taxon>
    </lineage>
</organism>
<dbReference type="OrthoDB" id="10249045at2759"/>
<evidence type="ECO:0000313" key="3">
    <source>
        <dbReference type="Proteomes" id="UP000269721"/>
    </source>
</evidence>
<dbReference type="EMBL" id="KZ999430">
    <property type="protein sequence ID" value="RKO85080.1"/>
    <property type="molecule type" value="Genomic_DNA"/>
</dbReference>
<protein>
    <submittedName>
        <fullName evidence="2">Mitochondrial protein Pet127-domain-containing protein</fullName>
    </submittedName>
</protein>
<dbReference type="InterPro" id="IPR013943">
    <property type="entry name" value="Pet127"/>
</dbReference>
<proteinExistence type="predicted"/>
<keyword evidence="3" id="KW-1185">Reference proteome</keyword>
<name>A0A4P9W371_9FUNG</name>
<accession>A0A4P9W371</accession>
<dbReference type="PANTHER" id="PTHR31014">
    <property type="entry name" value="MITOCHONDRIAL TRANSLATION SYSTEM COMPONENT PET127-RELATED"/>
    <property type="match status" value="1"/>
</dbReference>
<reference evidence="3" key="1">
    <citation type="journal article" date="2018" name="Nat. Microbiol.">
        <title>Leveraging single-cell genomics to expand the fungal tree of life.</title>
        <authorList>
            <person name="Ahrendt S.R."/>
            <person name="Quandt C.A."/>
            <person name="Ciobanu D."/>
            <person name="Clum A."/>
            <person name="Salamov A."/>
            <person name="Andreopoulos B."/>
            <person name="Cheng J.F."/>
            <person name="Woyke T."/>
            <person name="Pelin A."/>
            <person name="Henrissat B."/>
            <person name="Reynolds N.K."/>
            <person name="Benny G.L."/>
            <person name="Smith M.E."/>
            <person name="James T.Y."/>
            <person name="Grigoriev I.V."/>
        </authorList>
    </citation>
    <scope>NUCLEOTIDE SEQUENCE [LARGE SCALE GENOMIC DNA]</scope>
</reference>
<evidence type="ECO:0000256" key="1">
    <source>
        <dbReference type="SAM" id="MobiDB-lite"/>
    </source>
</evidence>
<sequence>MDGIFVAYHNTQEIFGFQYISLAEMDQRLFGGTAYAEQAFALSMKVLQKTLDLAVDKFRGSDISLLAATTPGRLEVFASPLPEDSLSASVLSPTDPAYQFTHHLNSTINGKQRLEPFDVSATDKWTLDHTVIEHPNSTKVQARRNELQFYALNYGSRSKDAKKRKGGNKKQNEAFLNSLARELGYHVVADCAGVEMAAGVGAASGIEGGEEYEGRGADETGTQDGQRGDDAGSVSGDGHWVVL</sequence>
<dbReference type="GO" id="GO:0000964">
    <property type="term" value="P:mitochondrial RNA 5'-end processing"/>
    <property type="evidence" value="ECO:0007669"/>
    <property type="project" value="TreeGrafter"/>
</dbReference>
<feature type="region of interest" description="Disordered" evidence="1">
    <location>
        <begin position="209"/>
        <end position="243"/>
    </location>
</feature>
<gene>
    <name evidence="2" type="ORF">BDK51DRAFT_37108</name>
</gene>
<dbReference type="Pfam" id="PF08634">
    <property type="entry name" value="Pet127"/>
    <property type="match status" value="1"/>
</dbReference>
<dbReference type="AlphaFoldDB" id="A0A4P9W371"/>
<dbReference type="GO" id="GO:0005740">
    <property type="term" value="C:mitochondrial envelope"/>
    <property type="evidence" value="ECO:0007669"/>
    <property type="project" value="TreeGrafter"/>
</dbReference>
<dbReference type="Proteomes" id="UP000269721">
    <property type="component" value="Unassembled WGS sequence"/>
</dbReference>
<dbReference type="PANTHER" id="PTHR31014:SF0">
    <property type="entry name" value="MITOCHONDRIAL TRANSLATION SYSTEM COMPONENT PET127-RELATED"/>
    <property type="match status" value="1"/>
</dbReference>
<evidence type="ECO:0000313" key="2">
    <source>
        <dbReference type="EMBL" id="RKO85080.1"/>
    </source>
</evidence>